<reference evidence="5" key="4">
    <citation type="journal article" date="2018" name="Nat. Plants">
        <title>Whole-genome landscape of Medicago truncatula symbiotic genes.</title>
        <authorList>
            <person name="Pecrix Y."/>
            <person name="Staton S.E."/>
            <person name="Sallet E."/>
            <person name="Lelandais-Briere C."/>
            <person name="Moreau S."/>
            <person name="Carrere S."/>
            <person name="Blein T."/>
            <person name="Jardinaud M.F."/>
            <person name="Latrasse D."/>
            <person name="Zouine M."/>
            <person name="Zahm M."/>
            <person name="Kreplak J."/>
            <person name="Mayjonade B."/>
            <person name="Satge C."/>
            <person name="Perez M."/>
            <person name="Cauet S."/>
            <person name="Marande W."/>
            <person name="Chantry-Darmon C."/>
            <person name="Lopez-Roques C."/>
            <person name="Bouchez O."/>
            <person name="Berard A."/>
            <person name="Debelle F."/>
            <person name="Munos S."/>
            <person name="Bendahmane A."/>
            <person name="Berges H."/>
            <person name="Niebel A."/>
            <person name="Buitink J."/>
            <person name="Frugier F."/>
            <person name="Benhamed M."/>
            <person name="Crespi M."/>
            <person name="Gouzy J."/>
            <person name="Gamas P."/>
        </authorList>
    </citation>
    <scope>NUCLEOTIDE SEQUENCE [LARGE SCALE GENOMIC DNA]</scope>
    <source>
        <strain evidence="5">cv. Jemalong A17</strain>
    </source>
</reference>
<dbReference type="EC" id="1.3.1.78" evidence="2"/>
<dbReference type="PANTHER" id="PTHR43207:SF3">
    <property type="entry name" value="AROGENATE DEHYDROGENASE 1, CHLOROPLASTIC-LIKE"/>
    <property type="match status" value="1"/>
</dbReference>
<dbReference type="EnsemblPlants" id="AES99678">
    <property type="protein sequence ID" value="AES99678"/>
    <property type="gene ID" value="MTR_5g083540"/>
</dbReference>
<evidence type="ECO:0000313" key="4">
    <source>
        <dbReference type="Proteomes" id="UP000002051"/>
    </source>
</evidence>
<dbReference type="eggNOG" id="KOG2380">
    <property type="taxonomic scope" value="Eukaryota"/>
</dbReference>
<name>G7K798_MEDTR</name>
<dbReference type="Gramene" id="rna32708">
    <property type="protein sequence ID" value="RHN57199.1"/>
    <property type="gene ID" value="gene32708"/>
</dbReference>
<dbReference type="AlphaFoldDB" id="G7K798"/>
<protein>
    <submittedName>
        <fullName evidence="1">Arogenate dehydrogenase, putative</fullName>
    </submittedName>
    <submittedName>
        <fullName evidence="2">Putative arogenate dehydrogenase (NADP(+))</fullName>
        <ecNumber evidence="2">1.3.1.78</ecNumber>
    </submittedName>
</protein>
<keyword evidence="2" id="KW-0560">Oxidoreductase</keyword>
<reference evidence="2" key="5">
    <citation type="journal article" date="2018" name="Nat. Plants">
        <title>Whole-genome landscape of Medicago truncatula symbiotic genes.</title>
        <authorList>
            <person name="Pecrix Y."/>
            <person name="Gamas P."/>
            <person name="Carrere S."/>
        </authorList>
    </citation>
    <scope>NUCLEOTIDE SEQUENCE</scope>
    <source>
        <tissue evidence="2">Leaves</tissue>
    </source>
</reference>
<reference evidence="1 4" key="2">
    <citation type="journal article" date="2014" name="BMC Genomics">
        <title>An improved genome release (version Mt4.0) for the model legume Medicago truncatula.</title>
        <authorList>
            <person name="Tang H."/>
            <person name="Krishnakumar V."/>
            <person name="Bidwell S."/>
            <person name="Rosen B."/>
            <person name="Chan A."/>
            <person name="Zhou S."/>
            <person name="Gentzbittel L."/>
            <person name="Childs K.L."/>
            <person name="Yandell M."/>
            <person name="Gundlach H."/>
            <person name="Mayer K.F."/>
            <person name="Schwartz D.C."/>
            <person name="Town C.D."/>
        </authorList>
    </citation>
    <scope>GENOME REANNOTATION</scope>
    <source>
        <strain evidence="3 4">cv. Jemalong A17</strain>
    </source>
</reference>
<dbReference type="InterPro" id="IPR045011">
    <property type="entry name" value="TYRAAT1/2"/>
</dbReference>
<accession>G7K798</accession>
<keyword evidence="4" id="KW-1185">Reference proteome</keyword>
<gene>
    <name evidence="1" type="ordered locus">MTR_5g083540</name>
    <name evidence="2" type="ORF">MtrunA17_Chr5g0437791</name>
</gene>
<sequence>MEKTCLSQAKLYPYAHAFSLFPRFSVLSCACLKRSTPLDVLLVKTHPRDLLLPEESGILCTHLMVGPESGKDGCKDHTYMYDKVRICDEANCSNFRNFFANEVS</sequence>
<dbReference type="Proteomes" id="UP000265566">
    <property type="component" value="Chromosome 5"/>
</dbReference>
<dbReference type="GO" id="GO:0033730">
    <property type="term" value="F:arogenate dehydrogenase (NADP+) activity"/>
    <property type="evidence" value="ECO:0007669"/>
    <property type="project" value="UniProtKB-EC"/>
</dbReference>
<dbReference type="HOGENOM" id="CLU_2254145_0_0_1"/>
<dbReference type="EMBL" id="CM001221">
    <property type="protein sequence ID" value="AES99678.1"/>
    <property type="molecule type" value="Genomic_DNA"/>
</dbReference>
<proteinExistence type="predicted"/>
<evidence type="ECO:0000313" key="2">
    <source>
        <dbReference type="EMBL" id="RHN57199.1"/>
    </source>
</evidence>
<dbReference type="GO" id="GO:0006571">
    <property type="term" value="P:tyrosine biosynthetic process"/>
    <property type="evidence" value="ECO:0007669"/>
    <property type="project" value="InterPro"/>
</dbReference>
<dbReference type="Proteomes" id="UP000002051">
    <property type="component" value="Chromosome 5"/>
</dbReference>
<evidence type="ECO:0000313" key="3">
    <source>
        <dbReference type="EnsemblPlants" id="AES99678"/>
    </source>
</evidence>
<reference evidence="3" key="3">
    <citation type="submission" date="2015-04" db="UniProtKB">
        <authorList>
            <consortium name="EnsemblPlants"/>
        </authorList>
    </citation>
    <scope>IDENTIFICATION</scope>
    <source>
        <strain evidence="3">cv. Jemalong A17</strain>
    </source>
</reference>
<dbReference type="EMBL" id="PSQE01000005">
    <property type="protein sequence ID" value="RHN57199.1"/>
    <property type="molecule type" value="Genomic_DNA"/>
</dbReference>
<evidence type="ECO:0000313" key="1">
    <source>
        <dbReference type="EMBL" id="AES99678.1"/>
    </source>
</evidence>
<reference evidence="1 4" key="1">
    <citation type="journal article" date="2011" name="Nature">
        <title>The Medicago genome provides insight into the evolution of rhizobial symbioses.</title>
        <authorList>
            <person name="Young N.D."/>
            <person name="Debelle F."/>
            <person name="Oldroyd G.E."/>
            <person name="Geurts R."/>
            <person name="Cannon S.B."/>
            <person name="Udvardi M.K."/>
            <person name="Benedito V.A."/>
            <person name="Mayer K.F."/>
            <person name="Gouzy J."/>
            <person name="Schoof H."/>
            <person name="Van de Peer Y."/>
            <person name="Proost S."/>
            <person name="Cook D.R."/>
            <person name="Meyers B.C."/>
            <person name="Spannagl M."/>
            <person name="Cheung F."/>
            <person name="De Mita S."/>
            <person name="Krishnakumar V."/>
            <person name="Gundlach H."/>
            <person name="Zhou S."/>
            <person name="Mudge J."/>
            <person name="Bharti A.K."/>
            <person name="Murray J.D."/>
            <person name="Naoumkina M.A."/>
            <person name="Rosen B."/>
            <person name="Silverstein K.A."/>
            <person name="Tang H."/>
            <person name="Rombauts S."/>
            <person name="Zhao P.X."/>
            <person name="Zhou P."/>
            <person name="Barbe V."/>
            <person name="Bardou P."/>
            <person name="Bechner M."/>
            <person name="Bellec A."/>
            <person name="Berger A."/>
            <person name="Berges H."/>
            <person name="Bidwell S."/>
            <person name="Bisseling T."/>
            <person name="Choisne N."/>
            <person name="Couloux A."/>
            <person name="Denny R."/>
            <person name="Deshpande S."/>
            <person name="Dai X."/>
            <person name="Doyle J.J."/>
            <person name="Dudez A.M."/>
            <person name="Farmer A.D."/>
            <person name="Fouteau S."/>
            <person name="Franken C."/>
            <person name="Gibelin C."/>
            <person name="Gish J."/>
            <person name="Goldstein S."/>
            <person name="Gonzalez A.J."/>
            <person name="Green P.J."/>
            <person name="Hallab A."/>
            <person name="Hartog M."/>
            <person name="Hua A."/>
            <person name="Humphray S.J."/>
            <person name="Jeong D.H."/>
            <person name="Jing Y."/>
            <person name="Jocker A."/>
            <person name="Kenton S.M."/>
            <person name="Kim D.J."/>
            <person name="Klee K."/>
            <person name="Lai H."/>
            <person name="Lang C."/>
            <person name="Lin S."/>
            <person name="Macmil S.L."/>
            <person name="Magdelenat G."/>
            <person name="Matthews L."/>
            <person name="McCorrison J."/>
            <person name="Monaghan E.L."/>
            <person name="Mun J.H."/>
            <person name="Najar F.Z."/>
            <person name="Nicholson C."/>
            <person name="Noirot C."/>
            <person name="O'Bleness M."/>
            <person name="Paule C.R."/>
            <person name="Poulain J."/>
            <person name="Prion F."/>
            <person name="Qin B."/>
            <person name="Qu C."/>
            <person name="Retzel E.F."/>
            <person name="Riddle C."/>
            <person name="Sallet E."/>
            <person name="Samain S."/>
            <person name="Samson N."/>
            <person name="Sanders I."/>
            <person name="Saurat O."/>
            <person name="Scarpelli C."/>
            <person name="Schiex T."/>
            <person name="Segurens B."/>
            <person name="Severin A.J."/>
            <person name="Sherrier D.J."/>
            <person name="Shi R."/>
            <person name="Sims S."/>
            <person name="Singer S.R."/>
            <person name="Sinharoy S."/>
            <person name="Sterck L."/>
            <person name="Viollet A."/>
            <person name="Wang B.B."/>
            <person name="Wang K."/>
            <person name="Wang M."/>
            <person name="Wang X."/>
            <person name="Warfsmann J."/>
            <person name="Weissenbach J."/>
            <person name="White D.D."/>
            <person name="White J.D."/>
            <person name="Wiley G.B."/>
            <person name="Wincker P."/>
            <person name="Xing Y."/>
            <person name="Yang L."/>
            <person name="Yao Z."/>
            <person name="Ying F."/>
            <person name="Zhai J."/>
            <person name="Zhou L."/>
            <person name="Zuber A."/>
            <person name="Denarie J."/>
            <person name="Dixon R.A."/>
            <person name="May G.D."/>
            <person name="Schwartz D.C."/>
            <person name="Rogers J."/>
            <person name="Quetier F."/>
            <person name="Town C.D."/>
            <person name="Roe B.A."/>
        </authorList>
    </citation>
    <scope>NUCLEOTIDE SEQUENCE [LARGE SCALE GENOMIC DNA]</scope>
    <source>
        <strain evidence="1">A17</strain>
        <strain evidence="3 4">cv. Jemalong A17</strain>
    </source>
</reference>
<organism evidence="1 4">
    <name type="scientific">Medicago truncatula</name>
    <name type="common">Barrel medic</name>
    <name type="synonym">Medicago tribuloides</name>
    <dbReference type="NCBI Taxonomy" id="3880"/>
    <lineage>
        <taxon>Eukaryota</taxon>
        <taxon>Viridiplantae</taxon>
        <taxon>Streptophyta</taxon>
        <taxon>Embryophyta</taxon>
        <taxon>Tracheophyta</taxon>
        <taxon>Spermatophyta</taxon>
        <taxon>Magnoliopsida</taxon>
        <taxon>eudicotyledons</taxon>
        <taxon>Gunneridae</taxon>
        <taxon>Pentapetalae</taxon>
        <taxon>rosids</taxon>
        <taxon>fabids</taxon>
        <taxon>Fabales</taxon>
        <taxon>Fabaceae</taxon>
        <taxon>Papilionoideae</taxon>
        <taxon>50 kb inversion clade</taxon>
        <taxon>NPAAA clade</taxon>
        <taxon>Hologalegina</taxon>
        <taxon>IRL clade</taxon>
        <taxon>Trifolieae</taxon>
        <taxon>Medicago</taxon>
    </lineage>
</organism>
<dbReference type="PaxDb" id="3880-AES99678"/>
<dbReference type="PANTHER" id="PTHR43207">
    <property type="entry name" value="AROGENATE DEHYDROGENASE-RELATED"/>
    <property type="match status" value="1"/>
</dbReference>
<dbReference type="STRING" id="3880.G7K798"/>
<evidence type="ECO:0000313" key="5">
    <source>
        <dbReference type="Proteomes" id="UP000265566"/>
    </source>
</evidence>